<feature type="transmembrane region" description="Helical" evidence="1">
    <location>
        <begin position="231"/>
        <end position="256"/>
    </location>
</feature>
<dbReference type="AlphaFoldDB" id="A0AAC8WZI3"/>
<gene>
    <name evidence="2" type="ORF">AWM74_02425</name>
</gene>
<proteinExistence type="predicted"/>
<dbReference type="GeneID" id="92866405"/>
<dbReference type="RefSeq" id="WP_026466496.1">
    <property type="nucleotide sequence ID" value="NZ_CP014162.1"/>
</dbReference>
<name>A0AAC8WZI3_9LACT</name>
<reference evidence="2 3" key="1">
    <citation type="journal article" date="2016" name="Genome Announc.">
        <title>Complete Genome Sequences of Aerococcus christensenii CCUG 28831T, Aerococcus sanguinicola CCUG 43001T, Aerococcus urinae CCUG 36881T, Aerococcus urinaeequi CCUG 28094T, Aerococcus urinaehominis CCUG 42038 BT, and Aerococcus viridans CCUG 4311T.</title>
        <authorList>
            <person name="Carkaci D."/>
            <person name="Dargis R."/>
            <person name="Nielsen X.C."/>
            <person name="Skovgaard O."/>
            <person name="Fuursted K."/>
            <person name="Christensen J.J."/>
        </authorList>
    </citation>
    <scope>NUCLEOTIDE SEQUENCE [LARGE SCALE GENOMIC DNA]</scope>
    <source>
        <strain evidence="2 3">CCUG28094</strain>
    </source>
</reference>
<organism evidence="2 3">
    <name type="scientific">Aerococcus urinaeequi</name>
    <dbReference type="NCBI Taxonomy" id="51665"/>
    <lineage>
        <taxon>Bacteria</taxon>
        <taxon>Bacillati</taxon>
        <taxon>Bacillota</taxon>
        <taxon>Bacilli</taxon>
        <taxon>Lactobacillales</taxon>
        <taxon>Aerococcaceae</taxon>
        <taxon>Aerococcus</taxon>
    </lineage>
</organism>
<dbReference type="Proteomes" id="UP000067698">
    <property type="component" value="Chromosome"/>
</dbReference>
<evidence type="ECO:0000313" key="2">
    <source>
        <dbReference type="EMBL" id="AMB97162.1"/>
    </source>
</evidence>
<evidence type="ECO:0000313" key="3">
    <source>
        <dbReference type="Proteomes" id="UP000067698"/>
    </source>
</evidence>
<accession>A0AAC8WZI3</accession>
<keyword evidence="1" id="KW-0812">Transmembrane</keyword>
<sequence length="369" mass="41452">MSLLTIIAELWRFIKNNIIKNIIGAVIIMGLTIGARLLLTQYIENTAVGMATAETSANTELSPEEIEASYEHLSVVYEQEPAEFSFVGVNPEGMILGNSFILDEFLSRPDIVAKIEESSGVDITKTLEAQENVGLEKSRDFRGGLASVRNTSTDEITLRVLLGQTAEENLAVAEAIYQFVADGNVPFFENYDITFLSAPDIGEDLIVEENIMIPTKDTLSGLQPQESGNSLIIYTILGGVLGFILSTVILFILHFFSKKITYAYDYSWDFEDYHWLVSDDKVNMKDLNNRLMIPSNKTRIALAQPTENGVINTFSTQQLSVVDQLNIEDETPEEIIIFIESGKTDKDWFQDQFELSKLYESRVKIIHFK</sequence>
<keyword evidence="1" id="KW-0472">Membrane</keyword>
<evidence type="ECO:0000256" key="1">
    <source>
        <dbReference type="SAM" id="Phobius"/>
    </source>
</evidence>
<dbReference type="EMBL" id="CP014162">
    <property type="protein sequence ID" value="AMB97162.1"/>
    <property type="molecule type" value="Genomic_DNA"/>
</dbReference>
<reference evidence="3" key="2">
    <citation type="submission" date="2016-01" db="EMBL/GenBank/DDBJ databases">
        <title>Six Aerococcus type strain genome sequencing and assembly using PacBio and Illumina Hiseq.</title>
        <authorList>
            <person name="Carkaci D."/>
            <person name="Dargis R."/>
            <person name="Nielsen X.C."/>
            <person name="Skovgaard O."/>
            <person name="Fuursted K."/>
            <person name="Christensen J.J."/>
        </authorList>
    </citation>
    <scope>NUCLEOTIDE SEQUENCE [LARGE SCALE GENOMIC DNA]</scope>
    <source>
        <strain evidence="3">CCUG28094</strain>
    </source>
</reference>
<keyword evidence="1" id="KW-1133">Transmembrane helix</keyword>
<protein>
    <submittedName>
        <fullName evidence="2">Uncharacterized protein</fullName>
    </submittedName>
</protein>
<feature type="transmembrane region" description="Helical" evidence="1">
    <location>
        <begin position="21"/>
        <end position="39"/>
    </location>
</feature>